<dbReference type="Proteomes" id="UP001163046">
    <property type="component" value="Unassembled WGS sequence"/>
</dbReference>
<reference evidence="1" key="1">
    <citation type="submission" date="2023-01" db="EMBL/GenBank/DDBJ databases">
        <title>Genome assembly of the deep-sea coral Lophelia pertusa.</title>
        <authorList>
            <person name="Herrera S."/>
            <person name="Cordes E."/>
        </authorList>
    </citation>
    <scope>NUCLEOTIDE SEQUENCE</scope>
    <source>
        <strain evidence="1">USNM1676648</strain>
        <tissue evidence="1">Polyp</tissue>
    </source>
</reference>
<proteinExistence type="predicted"/>
<dbReference type="EMBL" id="MU827303">
    <property type="protein sequence ID" value="KAJ7365313.1"/>
    <property type="molecule type" value="Genomic_DNA"/>
</dbReference>
<organism evidence="1 2">
    <name type="scientific">Desmophyllum pertusum</name>
    <dbReference type="NCBI Taxonomy" id="174260"/>
    <lineage>
        <taxon>Eukaryota</taxon>
        <taxon>Metazoa</taxon>
        <taxon>Cnidaria</taxon>
        <taxon>Anthozoa</taxon>
        <taxon>Hexacorallia</taxon>
        <taxon>Scleractinia</taxon>
        <taxon>Caryophylliina</taxon>
        <taxon>Caryophylliidae</taxon>
        <taxon>Desmophyllum</taxon>
    </lineage>
</organism>
<sequence>MNEEKGRVLHFTALTPNLHLLTNQDEPTVSTTSPTALIVFQQDVCHPQPEARDKRHAVDYSLSCQSTHYNHNLAQCQGSIYRFRLVTGCHPPSECPPKS</sequence>
<comment type="caution">
    <text evidence="1">The sequence shown here is derived from an EMBL/GenBank/DDBJ whole genome shotgun (WGS) entry which is preliminary data.</text>
</comment>
<gene>
    <name evidence="1" type="ORF">OS493_005417</name>
</gene>
<dbReference type="AlphaFoldDB" id="A0A9W9YSB1"/>
<evidence type="ECO:0000313" key="1">
    <source>
        <dbReference type="EMBL" id="KAJ7365313.1"/>
    </source>
</evidence>
<accession>A0A9W9YSB1</accession>
<evidence type="ECO:0000313" key="2">
    <source>
        <dbReference type="Proteomes" id="UP001163046"/>
    </source>
</evidence>
<protein>
    <submittedName>
        <fullName evidence="1">Uncharacterized protein</fullName>
    </submittedName>
</protein>
<name>A0A9W9YSB1_9CNID</name>
<keyword evidence="2" id="KW-1185">Reference proteome</keyword>